<dbReference type="AlphaFoldDB" id="A0A4Y7SXY4"/>
<evidence type="ECO:0000256" key="1">
    <source>
        <dbReference type="SAM" id="MobiDB-lite"/>
    </source>
</evidence>
<reference evidence="2 3" key="1">
    <citation type="journal article" date="2019" name="Nat. Ecol. Evol.">
        <title>Megaphylogeny resolves global patterns of mushroom evolution.</title>
        <authorList>
            <person name="Varga T."/>
            <person name="Krizsan K."/>
            <person name="Foldi C."/>
            <person name="Dima B."/>
            <person name="Sanchez-Garcia M."/>
            <person name="Sanchez-Ramirez S."/>
            <person name="Szollosi G.J."/>
            <person name="Szarkandi J.G."/>
            <person name="Papp V."/>
            <person name="Albert L."/>
            <person name="Andreopoulos W."/>
            <person name="Angelini C."/>
            <person name="Antonin V."/>
            <person name="Barry K.W."/>
            <person name="Bougher N.L."/>
            <person name="Buchanan P."/>
            <person name="Buyck B."/>
            <person name="Bense V."/>
            <person name="Catcheside P."/>
            <person name="Chovatia M."/>
            <person name="Cooper J."/>
            <person name="Damon W."/>
            <person name="Desjardin D."/>
            <person name="Finy P."/>
            <person name="Geml J."/>
            <person name="Haridas S."/>
            <person name="Hughes K."/>
            <person name="Justo A."/>
            <person name="Karasinski D."/>
            <person name="Kautmanova I."/>
            <person name="Kiss B."/>
            <person name="Kocsube S."/>
            <person name="Kotiranta H."/>
            <person name="LaButti K.M."/>
            <person name="Lechner B.E."/>
            <person name="Liimatainen K."/>
            <person name="Lipzen A."/>
            <person name="Lukacs Z."/>
            <person name="Mihaltcheva S."/>
            <person name="Morgado L.N."/>
            <person name="Niskanen T."/>
            <person name="Noordeloos M.E."/>
            <person name="Ohm R.A."/>
            <person name="Ortiz-Santana B."/>
            <person name="Ovrebo C."/>
            <person name="Racz N."/>
            <person name="Riley R."/>
            <person name="Savchenko A."/>
            <person name="Shiryaev A."/>
            <person name="Soop K."/>
            <person name="Spirin V."/>
            <person name="Szebenyi C."/>
            <person name="Tomsovsky M."/>
            <person name="Tulloss R.E."/>
            <person name="Uehling J."/>
            <person name="Grigoriev I.V."/>
            <person name="Vagvolgyi C."/>
            <person name="Papp T."/>
            <person name="Martin F.M."/>
            <person name="Miettinen O."/>
            <person name="Hibbett D.S."/>
            <person name="Nagy L.G."/>
        </authorList>
    </citation>
    <scope>NUCLEOTIDE SEQUENCE [LARGE SCALE GENOMIC DNA]</scope>
    <source>
        <strain evidence="2 3">FP101781</strain>
    </source>
</reference>
<evidence type="ECO:0000313" key="2">
    <source>
        <dbReference type="EMBL" id="TEB26089.1"/>
    </source>
</evidence>
<name>A0A4Y7SXY4_COPMI</name>
<dbReference type="Proteomes" id="UP000298030">
    <property type="component" value="Unassembled WGS sequence"/>
</dbReference>
<sequence length="63" mass="6535">MIRDKMDSGVNARITGNTRINATGQAVEGDSDGGSSAYPLFYSSPSPPLRDGGREMGGTGRVC</sequence>
<evidence type="ECO:0000313" key="3">
    <source>
        <dbReference type="Proteomes" id="UP000298030"/>
    </source>
</evidence>
<feature type="region of interest" description="Disordered" evidence="1">
    <location>
        <begin position="21"/>
        <end position="63"/>
    </location>
</feature>
<proteinExistence type="predicted"/>
<dbReference type="EMBL" id="QPFP01000051">
    <property type="protein sequence ID" value="TEB26089.1"/>
    <property type="molecule type" value="Genomic_DNA"/>
</dbReference>
<gene>
    <name evidence="2" type="ORF">FA13DRAFT_1737747</name>
</gene>
<comment type="caution">
    <text evidence="2">The sequence shown here is derived from an EMBL/GenBank/DDBJ whole genome shotgun (WGS) entry which is preliminary data.</text>
</comment>
<protein>
    <submittedName>
        <fullName evidence="2">Uncharacterized protein</fullName>
    </submittedName>
</protein>
<keyword evidence="3" id="KW-1185">Reference proteome</keyword>
<accession>A0A4Y7SXY4</accession>
<organism evidence="2 3">
    <name type="scientific">Coprinellus micaceus</name>
    <name type="common">Glistening ink-cap mushroom</name>
    <name type="synonym">Coprinus micaceus</name>
    <dbReference type="NCBI Taxonomy" id="71717"/>
    <lineage>
        <taxon>Eukaryota</taxon>
        <taxon>Fungi</taxon>
        <taxon>Dikarya</taxon>
        <taxon>Basidiomycota</taxon>
        <taxon>Agaricomycotina</taxon>
        <taxon>Agaricomycetes</taxon>
        <taxon>Agaricomycetidae</taxon>
        <taxon>Agaricales</taxon>
        <taxon>Agaricineae</taxon>
        <taxon>Psathyrellaceae</taxon>
        <taxon>Coprinellus</taxon>
    </lineage>
</organism>
<feature type="compositionally biased region" description="Low complexity" evidence="1">
    <location>
        <begin position="35"/>
        <end position="44"/>
    </location>
</feature>